<keyword evidence="8" id="KW-1185">Reference proteome</keyword>
<dbReference type="PANTHER" id="PTHR30563:SF0">
    <property type="entry name" value="DNA RECOMBINATION PROTEIN RMUC"/>
    <property type="match status" value="1"/>
</dbReference>
<dbReference type="RefSeq" id="WP_058862790.1">
    <property type="nucleotide sequence ID" value="NZ_LPXO01000008.1"/>
</dbReference>
<name>A0A0W7WHX5_9RHOB</name>
<dbReference type="PANTHER" id="PTHR30563">
    <property type="entry name" value="DNA RECOMBINATION PROTEIN RMUC"/>
    <property type="match status" value="1"/>
</dbReference>
<evidence type="ECO:0000313" key="8">
    <source>
        <dbReference type="Proteomes" id="UP000054396"/>
    </source>
</evidence>
<dbReference type="GO" id="GO:0006310">
    <property type="term" value="P:DNA recombination"/>
    <property type="evidence" value="ECO:0007669"/>
    <property type="project" value="UniProtKB-KW"/>
</dbReference>
<comment type="caution">
    <text evidence="7">The sequence shown here is derived from an EMBL/GenBank/DDBJ whole genome shotgun (WGS) entry which is preliminary data.</text>
</comment>
<dbReference type="Pfam" id="PF02646">
    <property type="entry name" value="RmuC"/>
    <property type="match status" value="1"/>
</dbReference>
<evidence type="ECO:0000256" key="5">
    <source>
        <dbReference type="ARBA" id="ARBA00023172"/>
    </source>
</evidence>
<gene>
    <name evidence="7" type="ORF">AVJ23_13780</name>
</gene>
<keyword evidence="4" id="KW-0175">Coiled coil</keyword>
<evidence type="ECO:0000256" key="4">
    <source>
        <dbReference type="ARBA" id="ARBA00023054"/>
    </source>
</evidence>
<protein>
    <recommendedName>
        <fullName evidence="3">DNA recombination protein RmuC homolog</fullName>
    </recommendedName>
</protein>
<dbReference type="EMBL" id="LPXO01000008">
    <property type="protein sequence ID" value="KUF10119.1"/>
    <property type="molecule type" value="Genomic_DNA"/>
</dbReference>
<comment type="similarity">
    <text evidence="2">Belongs to the RmuC family.</text>
</comment>
<feature type="region of interest" description="Disordered" evidence="6">
    <location>
        <begin position="367"/>
        <end position="395"/>
    </location>
</feature>
<reference evidence="7 8" key="1">
    <citation type="submission" date="2015-12" db="EMBL/GenBank/DDBJ databases">
        <authorList>
            <person name="Shamseldin A."/>
            <person name="Moawad H."/>
            <person name="Abd El-Rahim W.M."/>
            <person name="Sadowsky M.J."/>
        </authorList>
    </citation>
    <scope>NUCLEOTIDE SEQUENCE [LARGE SCALE GENOMIC DNA]</scope>
    <source>
        <strain evidence="7 8">SJ5A-1</strain>
    </source>
</reference>
<sequence>MIRIGETTYALDDPATLAALAGAGLLLVVLLLLISAARAAGRSARAVAPLAVQMQHLGQRVQGLSDGQERLAGGLSHVSEAQSQSQSAMLQLMEQRLAEVQEKMNENLHGSARRTARSLGELQERLKVIDSAQENITKLSGDVLSLQDILANKQTRGAFGEIQLTDIVSKALPSDSFTLQATLSNGRRADCLIHLPQPPGPIAIDAKFPLEGYEALRRADTQIERTRAAQALRLSLRKHIRDIAERYILEGETADGALMFLPSEAVYAELHANFPEVVREGFAARVWIVSPTTCMATLNTMRAILKDARMREQAGAIRRELALLHADVERLGARVGNLDRHFGQAAKDIEDIKISADKAGKRARRLDNFDFEEMPEAPDPAPRPLVLRRRNESPS</sequence>
<evidence type="ECO:0000256" key="6">
    <source>
        <dbReference type="SAM" id="MobiDB-lite"/>
    </source>
</evidence>
<evidence type="ECO:0000256" key="2">
    <source>
        <dbReference type="ARBA" id="ARBA00009840"/>
    </source>
</evidence>
<dbReference type="Proteomes" id="UP000054396">
    <property type="component" value="Unassembled WGS sequence"/>
</dbReference>
<accession>A0A0W7WHX5</accession>
<proteinExistence type="inferred from homology"/>
<comment type="function">
    <text evidence="1">Involved in DNA recombination.</text>
</comment>
<dbReference type="OrthoDB" id="370725at2"/>
<organism evidence="7 8">
    <name type="scientific">Pseudoponticoccus marisrubri</name>
    <dbReference type="NCBI Taxonomy" id="1685382"/>
    <lineage>
        <taxon>Bacteria</taxon>
        <taxon>Pseudomonadati</taxon>
        <taxon>Pseudomonadota</taxon>
        <taxon>Alphaproteobacteria</taxon>
        <taxon>Rhodobacterales</taxon>
        <taxon>Roseobacteraceae</taxon>
        <taxon>Pseudoponticoccus</taxon>
    </lineage>
</organism>
<evidence type="ECO:0000256" key="1">
    <source>
        <dbReference type="ARBA" id="ARBA00003416"/>
    </source>
</evidence>
<dbReference type="AlphaFoldDB" id="A0A0W7WHX5"/>
<evidence type="ECO:0000256" key="3">
    <source>
        <dbReference type="ARBA" id="ARBA00021840"/>
    </source>
</evidence>
<keyword evidence="5" id="KW-0233">DNA recombination</keyword>
<dbReference type="STRING" id="1685382.AVJ23_13780"/>
<evidence type="ECO:0000313" key="7">
    <source>
        <dbReference type="EMBL" id="KUF10119.1"/>
    </source>
</evidence>
<dbReference type="InterPro" id="IPR003798">
    <property type="entry name" value="DNA_recombination_RmuC"/>
</dbReference>